<comment type="caution">
    <text evidence="7">The sequence shown here is derived from an EMBL/GenBank/DDBJ whole genome shotgun (WGS) entry which is preliminary data.</text>
</comment>
<accession>A0A1E5LCW4</accession>
<feature type="transmembrane region" description="Helical" evidence="6">
    <location>
        <begin position="168"/>
        <end position="189"/>
    </location>
</feature>
<dbReference type="NCBIfam" id="TIGR02872">
    <property type="entry name" value="spore_ytvI"/>
    <property type="match status" value="1"/>
</dbReference>
<dbReference type="PANTHER" id="PTHR21716">
    <property type="entry name" value="TRANSMEMBRANE PROTEIN"/>
    <property type="match status" value="1"/>
</dbReference>
<feature type="transmembrane region" description="Helical" evidence="6">
    <location>
        <begin position="231"/>
        <end position="248"/>
    </location>
</feature>
<dbReference type="GO" id="GO:0055085">
    <property type="term" value="P:transmembrane transport"/>
    <property type="evidence" value="ECO:0007669"/>
    <property type="project" value="TreeGrafter"/>
</dbReference>
<gene>
    <name evidence="7" type="ORF">BFG57_03735</name>
</gene>
<dbReference type="AlphaFoldDB" id="A0A1E5LCW4"/>
<reference evidence="7 8" key="1">
    <citation type="submission" date="2016-08" db="EMBL/GenBank/DDBJ databases">
        <title>Genome of Bacillus solimangrovi GH2-4.</title>
        <authorList>
            <person name="Lim S."/>
            <person name="Kim B.-C."/>
        </authorList>
    </citation>
    <scope>NUCLEOTIDE SEQUENCE [LARGE SCALE GENOMIC DNA]</scope>
    <source>
        <strain evidence="7 8">GH2-4</strain>
    </source>
</reference>
<dbReference type="RefSeq" id="WP_069718206.1">
    <property type="nucleotide sequence ID" value="NZ_MJEH01000044.1"/>
</dbReference>
<keyword evidence="8" id="KW-1185">Reference proteome</keyword>
<feature type="transmembrane region" description="Helical" evidence="6">
    <location>
        <begin position="9"/>
        <end position="27"/>
    </location>
</feature>
<evidence type="ECO:0000256" key="6">
    <source>
        <dbReference type="SAM" id="Phobius"/>
    </source>
</evidence>
<evidence type="ECO:0000256" key="2">
    <source>
        <dbReference type="ARBA" id="ARBA00009773"/>
    </source>
</evidence>
<sequence>MNHILWQRILRFFIVLVCLIVGGYLAFQISTVTYPFIIAIIFAYLINPIVNTLEQRLKMHRVLAVFLSLLFVFLVLGGMLTLIIIEIVSGSKYLSEVLPKHFENLVSYFEQFVTQQIIPLYNQGIGLFNNLDSEQQSTIVETINELGTNIGTQLSAFLQFIISSVPNFLSWLPNVVTVLVFSLLATFFISKDWNRLKTFLQGFLPSKVRTSGKTVFIDLQSALFGFIRAQFTLISITAVIVIVGLLILRVDHAITIGLLIGLVDLLPYLGTGLVFVPWVIYALFAGNSGLAIGLSVLYIIIVVQRQIMEPKVLSSNIGLDPLATLVALFVGFKLFGFLGLIIGPVTFVILKTLYEAGVVRDVKDFIMIKK</sequence>
<comment type="subcellular location">
    <subcellularLocation>
        <location evidence="1">Membrane</location>
        <topology evidence="1">Multi-pass membrane protein</topology>
    </subcellularLocation>
</comment>
<evidence type="ECO:0000256" key="1">
    <source>
        <dbReference type="ARBA" id="ARBA00004141"/>
    </source>
</evidence>
<feature type="transmembrane region" description="Helical" evidence="6">
    <location>
        <begin position="323"/>
        <end position="350"/>
    </location>
</feature>
<dbReference type="InterPro" id="IPR002549">
    <property type="entry name" value="AI-2E-like"/>
</dbReference>
<comment type="similarity">
    <text evidence="2">Belongs to the autoinducer-2 exporter (AI-2E) (TC 2.A.86) family.</text>
</comment>
<dbReference type="EMBL" id="MJEH01000044">
    <property type="protein sequence ID" value="OEH91921.1"/>
    <property type="molecule type" value="Genomic_DNA"/>
</dbReference>
<dbReference type="PANTHER" id="PTHR21716:SF68">
    <property type="entry name" value="TRANSPORT PROTEIN YTVI-RELATED"/>
    <property type="match status" value="1"/>
</dbReference>
<evidence type="ECO:0000256" key="3">
    <source>
        <dbReference type="ARBA" id="ARBA00022692"/>
    </source>
</evidence>
<evidence type="ECO:0000313" key="7">
    <source>
        <dbReference type="EMBL" id="OEH91921.1"/>
    </source>
</evidence>
<feature type="transmembrane region" description="Helical" evidence="6">
    <location>
        <begin position="62"/>
        <end position="85"/>
    </location>
</feature>
<keyword evidence="5 6" id="KW-0472">Membrane</keyword>
<protein>
    <submittedName>
        <fullName evidence="7">Sporulation integral membrane protein YtvI</fullName>
    </submittedName>
</protein>
<name>A0A1E5LCW4_9BACI</name>
<evidence type="ECO:0000256" key="5">
    <source>
        <dbReference type="ARBA" id="ARBA00023136"/>
    </source>
</evidence>
<organism evidence="7 8">
    <name type="scientific">Bacillus solimangrovi</name>
    <dbReference type="NCBI Taxonomy" id="1305675"/>
    <lineage>
        <taxon>Bacteria</taxon>
        <taxon>Bacillati</taxon>
        <taxon>Bacillota</taxon>
        <taxon>Bacilli</taxon>
        <taxon>Bacillales</taxon>
        <taxon>Bacillaceae</taxon>
        <taxon>Bacillus</taxon>
    </lineage>
</organism>
<evidence type="ECO:0000256" key="4">
    <source>
        <dbReference type="ARBA" id="ARBA00022989"/>
    </source>
</evidence>
<feature type="transmembrane region" description="Helical" evidence="6">
    <location>
        <begin position="283"/>
        <end position="303"/>
    </location>
</feature>
<keyword evidence="3 6" id="KW-0812">Transmembrane</keyword>
<keyword evidence="4 6" id="KW-1133">Transmembrane helix</keyword>
<dbReference type="Pfam" id="PF01594">
    <property type="entry name" value="AI-2E_transport"/>
    <property type="match status" value="1"/>
</dbReference>
<proteinExistence type="inferred from homology"/>
<dbReference type="InterPro" id="IPR014227">
    <property type="entry name" value="YtvI-like"/>
</dbReference>
<feature type="transmembrane region" description="Helical" evidence="6">
    <location>
        <begin position="254"/>
        <end position="276"/>
    </location>
</feature>
<evidence type="ECO:0000313" key="8">
    <source>
        <dbReference type="Proteomes" id="UP000095209"/>
    </source>
</evidence>
<dbReference type="Proteomes" id="UP000095209">
    <property type="component" value="Unassembled WGS sequence"/>
</dbReference>
<dbReference type="GO" id="GO:0016020">
    <property type="term" value="C:membrane"/>
    <property type="evidence" value="ECO:0007669"/>
    <property type="project" value="UniProtKB-SubCell"/>
</dbReference>
<feature type="transmembrane region" description="Helical" evidence="6">
    <location>
        <begin position="33"/>
        <end position="50"/>
    </location>
</feature>